<keyword evidence="3" id="KW-1185">Reference proteome</keyword>
<reference evidence="3" key="1">
    <citation type="submission" date="2017-09" db="EMBL/GenBank/DDBJ databases">
        <authorList>
            <person name="Varghese N."/>
            <person name="Submissions S."/>
        </authorList>
    </citation>
    <scope>NUCLEOTIDE SEQUENCE [LARGE SCALE GENOMIC DNA]</scope>
    <source>
        <strain evidence="3">MSL47</strain>
    </source>
</reference>
<dbReference type="RefSeq" id="WP_097016743.1">
    <property type="nucleotide sequence ID" value="NZ_OBDZ01000004.1"/>
</dbReference>
<evidence type="ECO:0000259" key="1">
    <source>
        <dbReference type="Pfam" id="PF14261"/>
    </source>
</evidence>
<gene>
    <name evidence="2" type="ORF">SAMN06265827_104102</name>
</gene>
<dbReference type="OrthoDB" id="9968500at2"/>
<evidence type="ECO:0000313" key="3">
    <source>
        <dbReference type="Proteomes" id="UP000219573"/>
    </source>
</evidence>
<dbReference type="Proteomes" id="UP000219573">
    <property type="component" value="Unassembled WGS sequence"/>
</dbReference>
<feature type="domain" description="DUF4351" evidence="1">
    <location>
        <begin position="20"/>
        <end position="76"/>
    </location>
</feature>
<dbReference type="AlphaFoldDB" id="A0A285G181"/>
<accession>A0A285G181</accession>
<protein>
    <recommendedName>
        <fullName evidence="1">DUF4351 domain-containing protein</fullName>
    </recommendedName>
</protein>
<dbReference type="Pfam" id="PF14261">
    <property type="entry name" value="DUF4351"/>
    <property type="match status" value="1"/>
</dbReference>
<proteinExistence type="predicted"/>
<dbReference type="InterPro" id="IPR025587">
    <property type="entry name" value="DUF4351"/>
</dbReference>
<evidence type="ECO:0000313" key="2">
    <source>
        <dbReference type="EMBL" id="SNY17178.1"/>
    </source>
</evidence>
<organism evidence="2 3">
    <name type="scientific">Orenia metallireducens</name>
    <dbReference type="NCBI Taxonomy" id="1413210"/>
    <lineage>
        <taxon>Bacteria</taxon>
        <taxon>Bacillati</taxon>
        <taxon>Bacillota</taxon>
        <taxon>Clostridia</taxon>
        <taxon>Halanaerobiales</taxon>
        <taxon>Halobacteroidaceae</taxon>
        <taxon>Orenia</taxon>
    </lineage>
</organism>
<sequence length="77" mass="9233">MLKALKMIEERGVEKGIKIGEERATRRIVLKLLLKQFGDLDEEYKKIIEDKKVKELEIILEKIIDIKEIEELEKYLY</sequence>
<dbReference type="EMBL" id="OBDZ01000004">
    <property type="protein sequence ID" value="SNY17178.1"/>
    <property type="molecule type" value="Genomic_DNA"/>
</dbReference>
<name>A0A285G181_9FIRM</name>